<dbReference type="InParanoid" id="A0A0C2XJ39"/>
<dbReference type="STRING" id="946122.A0A0C2XJ39"/>
<dbReference type="Proteomes" id="UP000054549">
    <property type="component" value="Unassembled WGS sequence"/>
</dbReference>
<gene>
    <name evidence="1" type="ORF">M378DRAFT_8411</name>
</gene>
<evidence type="ECO:0000313" key="1">
    <source>
        <dbReference type="EMBL" id="KIL68993.1"/>
    </source>
</evidence>
<organism evidence="1 2">
    <name type="scientific">Amanita muscaria (strain Koide BX008)</name>
    <dbReference type="NCBI Taxonomy" id="946122"/>
    <lineage>
        <taxon>Eukaryota</taxon>
        <taxon>Fungi</taxon>
        <taxon>Dikarya</taxon>
        <taxon>Basidiomycota</taxon>
        <taxon>Agaricomycotina</taxon>
        <taxon>Agaricomycetes</taxon>
        <taxon>Agaricomycetidae</taxon>
        <taxon>Agaricales</taxon>
        <taxon>Pluteineae</taxon>
        <taxon>Amanitaceae</taxon>
        <taxon>Amanita</taxon>
    </lineage>
</organism>
<evidence type="ECO:0000313" key="2">
    <source>
        <dbReference type="Proteomes" id="UP000054549"/>
    </source>
</evidence>
<name>A0A0C2XJ39_AMAMK</name>
<proteinExistence type="predicted"/>
<protein>
    <submittedName>
        <fullName evidence="1">Uncharacterized protein</fullName>
    </submittedName>
</protein>
<keyword evidence="2" id="KW-1185">Reference proteome</keyword>
<sequence>MAIEQWSSPGDIDKAADNFRDTIEKAWTELSVIQKSKPSPSWWNEELSLLSKNQKASKSKESVKAFRDNNFPKTL</sequence>
<dbReference type="AlphaFoldDB" id="A0A0C2XJ39"/>
<reference evidence="1 2" key="1">
    <citation type="submission" date="2014-04" db="EMBL/GenBank/DDBJ databases">
        <title>Evolutionary Origins and Diversification of the Mycorrhizal Mutualists.</title>
        <authorList>
            <consortium name="DOE Joint Genome Institute"/>
            <consortium name="Mycorrhizal Genomics Consortium"/>
            <person name="Kohler A."/>
            <person name="Kuo A."/>
            <person name="Nagy L.G."/>
            <person name="Floudas D."/>
            <person name="Copeland A."/>
            <person name="Barry K.W."/>
            <person name="Cichocki N."/>
            <person name="Veneault-Fourrey C."/>
            <person name="LaButti K."/>
            <person name="Lindquist E.A."/>
            <person name="Lipzen A."/>
            <person name="Lundell T."/>
            <person name="Morin E."/>
            <person name="Murat C."/>
            <person name="Riley R."/>
            <person name="Ohm R."/>
            <person name="Sun H."/>
            <person name="Tunlid A."/>
            <person name="Henrissat B."/>
            <person name="Grigoriev I.V."/>
            <person name="Hibbett D.S."/>
            <person name="Martin F."/>
        </authorList>
    </citation>
    <scope>NUCLEOTIDE SEQUENCE [LARGE SCALE GENOMIC DNA]</scope>
    <source>
        <strain evidence="1 2">Koide BX008</strain>
    </source>
</reference>
<dbReference type="EMBL" id="KN818227">
    <property type="protein sequence ID" value="KIL68993.1"/>
    <property type="molecule type" value="Genomic_DNA"/>
</dbReference>
<accession>A0A0C2XJ39</accession>
<dbReference type="HOGENOM" id="CLU_2670588_0_0_1"/>